<feature type="compositionally biased region" description="Basic and acidic residues" evidence="1">
    <location>
        <begin position="941"/>
        <end position="973"/>
    </location>
</feature>
<feature type="region of interest" description="Disordered" evidence="1">
    <location>
        <begin position="450"/>
        <end position="650"/>
    </location>
</feature>
<gene>
    <name evidence="2" type="primary">Hypp5974</name>
    <name evidence="2" type="ORF">BLAG_LOCUS4304</name>
</gene>
<name>A0A8J9YSN1_BRALA</name>
<evidence type="ECO:0000256" key="1">
    <source>
        <dbReference type="SAM" id="MobiDB-lite"/>
    </source>
</evidence>
<feature type="region of interest" description="Disordered" evidence="1">
    <location>
        <begin position="895"/>
        <end position="973"/>
    </location>
</feature>
<evidence type="ECO:0000313" key="3">
    <source>
        <dbReference type="Proteomes" id="UP000838412"/>
    </source>
</evidence>
<feature type="compositionally biased region" description="Polar residues" evidence="1">
    <location>
        <begin position="309"/>
        <end position="330"/>
    </location>
</feature>
<feature type="compositionally biased region" description="Basic and acidic residues" evidence="1">
    <location>
        <begin position="525"/>
        <end position="553"/>
    </location>
</feature>
<feature type="region of interest" description="Disordered" evidence="1">
    <location>
        <begin position="1"/>
        <end position="94"/>
    </location>
</feature>
<feature type="compositionally biased region" description="Basic and acidic residues" evidence="1">
    <location>
        <begin position="585"/>
        <end position="594"/>
    </location>
</feature>
<keyword evidence="3" id="KW-1185">Reference proteome</keyword>
<feature type="compositionally biased region" description="Polar residues" evidence="1">
    <location>
        <begin position="354"/>
        <end position="399"/>
    </location>
</feature>
<accession>A0A8J9YSN1</accession>
<feature type="compositionally biased region" description="Acidic residues" evidence="1">
    <location>
        <begin position="490"/>
        <end position="500"/>
    </location>
</feature>
<protein>
    <submittedName>
        <fullName evidence="2">Hypp5974 protein</fullName>
    </submittedName>
</protein>
<feature type="compositionally biased region" description="Basic and acidic residues" evidence="1">
    <location>
        <begin position="895"/>
        <end position="910"/>
    </location>
</feature>
<organism evidence="2 3">
    <name type="scientific">Branchiostoma lanceolatum</name>
    <name type="common">Common lancelet</name>
    <name type="synonym">Amphioxus lanceolatum</name>
    <dbReference type="NCBI Taxonomy" id="7740"/>
    <lineage>
        <taxon>Eukaryota</taxon>
        <taxon>Metazoa</taxon>
        <taxon>Chordata</taxon>
        <taxon>Cephalochordata</taxon>
        <taxon>Leptocardii</taxon>
        <taxon>Amphioxiformes</taxon>
        <taxon>Branchiostomatidae</taxon>
        <taxon>Branchiostoma</taxon>
    </lineage>
</organism>
<dbReference type="OrthoDB" id="10055950at2759"/>
<sequence length="973" mass="107347">MLTVEAEIHSSDKDDSTEPEKTTTEMCTACGRPVKDHVEAGSEFGPECKWRRKESTHSADPQEHPVDVKDVTSPPEAVPDGSSPPHAVSEDEIARLQAERDKLLRQYEVNRLQQEIAGLRAALGTSPPPLQALGATVGDLNAPPQTNITPSPPITLQDVKHQPKIQTALKKLSTSVELLNNMLGHSTDGDAYNGDQETLDTDQWSPSSSFIEKGRDPNSVESRTGYLRERLALQTHRLRLLSRKHNETRVGIDHVRDWLENSHAAHAVDEVKSGSTDSGVRSPAISPMSQFGGSMPDVNNTDGHRQRQQSRVPARSQSFQLGQQRPSTYNIAPRDQGTGEQLKYADPSIGVRSPTVSTTSPLSGSIPDVNSNAGQRHQSRNPARSQYFQSGQQRPSAYNITPRDQGLTRVEAFMRRRTLQNERVEYWNSKLIMNEKKRMQKTAVQNWLANHHTGQTPIDRRRHYSDTGGGQRGSLWSHGTTDGLDAIGEGVEEPLPEDANDEHIESRNPKSQAAKLRDTFPSTSPHEDRVSHKKGDGGKSDRSRSRSMDVDRKRPNRGQRPSVRNQSKLRSRGSTETSSGGKPGRVKEKEEQLIEGKQNPSRGLKRDQTSDSIGQKENTSTGWASMMSLATTADDAGKSGSAKPRLQDDKRVNWKTYKADEDVVKTRDTNAMSGFFGGFMNLVGNDEQKEKNPTEPGVPGWGEDTGRSHGKASDDSSSLGFLGGLTQSISLPWDKDEKIQEDRNYPFMGSFAGGEDGDNQEHGEPSVVNNLLRSFGGRHQKEEPGPGLIPAEMGSWKRGEDRGRAAADTNNQPVGFLRSLGQTFGVSPDESKQQETGSIFSNLLGSSEQRGGKHDGETPAWTDDIKGLIFGTRQYEDVPEDDRTQADLNILKIFGKKEDSGDNEGRRKSSIDPAMMSQMSEARGQNVEEESSFWNFLGLGRSDDMEPGGGDRRGDNPVRRGDNPVRDFFNDLF</sequence>
<feature type="compositionally biased region" description="Basic and acidic residues" evidence="1">
    <location>
        <begin position="704"/>
        <end position="714"/>
    </location>
</feature>
<feature type="compositionally biased region" description="Polar residues" evidence="1">
    <location>
        <begin position="201"/>
        <end position="210"/>
    </location>
</feature>
<feature type="region of interest" description="Disordered" evidence="1">
    <location>
        <begin position="686"/>
        <end position="718"/>
    </location>
</feature>
<dbReference type="AlphaFoldDB" id="A0A8J9YSN1"/>
<reference evidence="2" key="1">
    <citation type="submission" date="2022-01" db="EMBL/GenBank/DDBJ databases">
        <authorList>
            <person name="Braso-Vives M."/>
        </authorList>
    </citation>
    <scope>NUCLEOTIDE SEQUENCE</scope>
</reference>
<feature type="compositionally biased region" description="Basic and acidic residues" evidence="1">
    <location>
        <begin position="33"/>
        <end position="70"/>
    </location>
</feature>
<evidence type="ECO:0000313" key="2">
    <source>
        <dbReference type="EMBL" id="CAH1240312.1"/>
    </source>
</evidence>
<feature type="compositionally biased region" description="Polar residues" evidence="1">
    <location>
        <begin position="287"/>
        <end position="301"/>
    </location>
</feature>
<dbReference type="Proteomes" id="UP000838412">
    <property type="component" value="Chromosome 11"/>
</dbReference>
<feature type="compositionally biased region" description="Polar residues" evidence="1">
    <location>
        <begin position="610"/>
        <end position="631"/>
    </location>
</feature>
<dbReference type="EMBL" id="OV696696">
    <property type="protein sequence ID" value="CAH1240312.1"/>
    <property type="molecule type" value="Genomic_DNA"/>
</dbReference>
<feature type="region of interest" description="Disordered" evidence="1">
    <location>
        <begin position="199"/>
        <end position="221"/>
    </location>
</feature>
<feature type="compositionally biased region" description="Basic and acidic residues" evidence="1">
    <location>
        <begin position="1"/>
        <end position="23"/>
    </location>
</feature>
<proteinExistence type="predicted"/>
<feature type="region of interest" description="Disordered" evidence="1">
    <location>
        <begin position="269"/>
        <end position="400"/>
    </location>
</feature>